<dbReference type="GO" id="GO:0003677">
    <property type="term" value="F:DNA binding"/>
    <property type="evidence" value="ECO:0007669"/>
    <property type="project" value="UniProtKB-KW"/>
</dbReference>
<gene>
    <name evidence="2" type="ORF">RGLFYP19_00280</name>
</gene>
<reference evidence="2" key="1">
    <citation type="submission" date="2019-11" db="EMBL/GenBank/DDBJ databases">
        <authorList>
            <person name="Feng L."/>
        </authorList>
    </citation>
    <scope>NUCLEOTIDE SEQUENCE</scope>
    <source>
        <strain evidence="2">RgnavusLFYP19</strain>
    </source>
</reference>
<dbReference type="RefSeq" id="WP_421930202.1">
    <property type="nucleotide sequence ID" value="NZ_CACRUK010000056.1"/>
</dbReference>
<dbReference type="Gene3D" id="1.10.150.130">
    <property type="match status" value="1"/>
</dbReference>
<dbReference type="InterPro" id="IPR011010">
    <property type="entry name" value="DNA_brk_join_enz"/>
</dbReference>
<dbReference type="SUPFAM" id="SSF56349">
    <property type="entry name" value="DNA breaking-rejoining enzymes"/>
    <property type="match status" value="1"/>
</dbReference>
<sequence>MRRANGSGNIYKMKGGKRRNPWRVRVTVGWELNQETGRCKQNLKTIGYYATRAEAEAALVAYLECPYDLDTKDITFKELYEKWSEDYFKKLTSISSERTIISAYRYCSALYNMKMRDIRVYHLQECMEKGYVIPDRGNEKGKRRYASACIKGRMKSMFNLMFDWAYAREVVDRNYARAFEIGKDVRIQQRREKRKNEIFTAEEIALLWDNADKIAFVDIVVVKHFCNTYG</sequence>
<accession>A0A6N3GB78</accession>
<evidence type="ECO:0000256" key="1">
    <source>
        <dbReference type="ARBA" id="ARBA00023125"/>
    </source>
</evidence>
<evidence type="ECO:0008006" key="3">
    <source>
        <dbReference type="Google" id="ProtNLM"/>
    </source>
</evidence>
<name>A0A6N3GB78_MEDGN</name>
<dbReference type="InterPro" id="IPR010998">
    <property type="entry name" value="Integrase_recombinase_N"/>
</dbReference>
<organism evidence="2">
    <name type="scientific">Mediterraneibacter gnavus</name>
    <name type="common">Ruminococcus gnavus</name>
    <dbReference type="NCBI Taxonomy" id="33038"/>
    <lineage>
        <taxon>Bacteria</taxon>
        <taxon>Bacillati</taxon>
        <taxon>Bacillota</taxon>
        <taxon>Clostridia</taxon>
        <taxon>Lachnospirales</taxon>
        <taxon>Lachnospiraceae</taxon>
        <taxon>Mediterraneibacter</taxon>
    </lineage>
</organism>
<dbReference type="EMBL" id="CACRUK010000056">
    <property type="protein sequence ID" value="VYU61556.1"/>
    <property type="molecule type" value="Genomic_DNA"/>
</dbReference>
<keyword evidence="1" id="KW-0238">DNA-binding</keyword>
<proteinExistence type="predicted"/>
<protein>
    <recommendedName>
        <fullName evidence="3">Core-binding (CB) domain-containing protein</fullName>
    </recommendedName>
</protein>
<evidence type="ECO:0000313" key="2">
    <source>
        <dbReference type="EMBL" id="VYU61556.1"/>
    </source>
</evidence>
<dbReference type="AlphaFoldDB" id="A0A6N3GB78"/>